<evidence type="ECO:0000256" key="2">
    <source>
        <dbReference type="SAM" id="SignalP"/>
    </source>
</evidence>
<evidence type="ECO:0000313" key="3">
    <source>
        <dbReference type="EMBL" id="KAG8463574.1"/>
    </source>
</evidence>
<dbReference type="PANTHER" id="PTHR37163:SF1">
    <property type="entry name" value="DUF501 DOMAIN-CONTAINING PROTEIN"/>
    <property type="match status" value="1"/>
</dbReference>
<keyword evidence="4" id="KW-1185">Reference proteome</keyword>
<feature type="signal peptide" evidence="2">
    <location>
        <begin position="1"/>
        <end position="16"/>
    </location>
</feature>
<dbReference type="InterPro" id="IPR007511">
    <property type="entry name" value="DUF501"/>
</dbReference>
<name>A0A8J5XFE8_DIALT</name>
<dbReference type="EMBL" id="JAGTXO010000015">
    <property type="protein sequence ID" value="KAG8463574.1"/>
    <property type="molecule type" value="Genomic_DNA"/>
</dbReference>
<reference evidence="3" key="1">
    <citation type="submission" date="2021-05" db="EMBL/GenBank/DDBJ databases">
        <title>The genome of the haptophyte Pavlova lutheri (Diacronema luteri, Pavlovales) - a model for lipid biosynthesis in eukaryotic algae.</title>
        <authorList>
            <person name="Hulatt C.J."/>
            <person name="Posewitz M.C."/>
        </authorList>
    </citation>
    <scope>NUCLEOTIDE SEQUENCE</scope>
    <source>
        <strain evidence="3">NIVA-4/92</strain>
    </source>
</reference>
<gene>
    <name evidence="3" type="ORF">KFE25_003847</name>
</gene>
<dbReference type="OrthoDB" id="196820at2759"/>
<feature type="compositionally biased region" description="Low complexity" evidence="1">
    <location>
        <begin position="303"/>
        <end position="319"/>
    </location>
</feature>
<organism evidence="3 4">
    <name type="scientific">Diacronema lutheri</name>
    <name type="common">Unicellular marine alga</name>
    <name type="synonym">Monochrysis lutheri</name>
    <dbReference type="NCBI Taxonomy" id="2081491"/>
    <lineage>
        <taxon>Eukaryota</taxon>
        <taxon>Haptista</taxon>
        <taxon>Haptophyta</taxon>
        <taxon>Pavlovophyceae</taxon>
        <taxon>Pavlovales</taxon>
        <taxon>Pavlovaceae</taxon>
        <taxon>Diacronema</taxon>
    </lineage>
</organism>
<dbReference type="AlphaFoldDB" id="A0A8J5XFE8"/>
<dbReference type="Pfam" id="PF04417">
    <property type="entry name" value="DUF501"/>
    <property type="match status" value="1"/>
</dbReference>
<dbReference type="PANTHER" id="PTHR37163">
    <property type="entry name" value="CONSERVED PROTEIN"/>
    <property type="match status" value="1"/>
</dbReference>
<evidence type="ECO:0000256" key="1">
    <source>
        <dbReference type="SAM" id="MobiDB-lite"/>
    </source>
</evidence>
<dbReference type="Proteomes" id="UP000751190">
    <property type="component" value="Unassembled WGS sequence"/>
</dbReference>
<accession>A0A8J5XFE8</accession>
<comment type="caution">
    <text evidence="3">The sequence shown here is derived from an EMBL/GenBank/DDBJ whole genome shotgun (WGS) entry which is preliminary data.</text>
</comment>
<evidence type="ECO:0000313" key="4">
    <source>
        <dbReference type="Proteomes" id="UP000751190"/>
    </source>
</evidence>
<keyword evidence="2" id="KW-0732">Signal</keyword>
<proteinExistence type="predicted"/>
<evidence type="ECO:0008006" key="5">
    <source>
        <dbReference type="Google" id="ProtNLM"/>
    </source>
</evidence>
<protein>
    <recommendedName>
        <fullName evidence="5">DUF222 domain-containing protein</fullName>
    </recommendedName>
</protein>
<feature type="region of interest" description="Disordered" evidence="1">
    <location>
        <begin position="268"/>
        <end position="332"/>
    </location>
</feature>
<sequence>MLVLSVVACATAAARSMPVGGRRTARSSFVAVDAVLGLTATRARGSARLCAAAGPLAEAHGDTTATLRAMTTRCTPASAEDVACIEERQLRHPISAMVAVGKRCKYGFPQALALDPLGREKYGLGGHPIDAALFRLTCPHLVKGIDEWEAQGAVRAFNEHLAASAEWTQSNDNVNAQHRQIRRALVGSAAKRAELEASPVHAIILNSGLAGLTKQGDVKCLHAQVADGLCRGDNAVADAVLDGLRARGVDPEGGCSCWQQCDRAHAPGPESWRYQPAKNRQKLKATAERRRRLNDEARHRQLAVAARAPRASRVGVRSSEPAGADQVTSDHA</sequence>
<feature type="compositionally biased region" description="Basic and acidic residues" evidence="1">
    <location>
        <begin position="285"/>
        <end position="299"/>
    </location>
</feature>
<feature type="chain" id="PRO_5035258492" description="DUF222 domain-containing protein" evidence="2">
    <location>
        <begin position="17"/>
        <end position="332"/>
    </location>
</feature>